<dbReference type="AlphaFoldDB" id="A0A1S9DAW2"/>
<proteinExistence type="predicted"/>
<dbReference type="GO" id="GO:0022857">
    <property type="term" value="F:transmembrane transporter activity"/>
    <property type="evidence" value="ECO:0007669"/>
    <property type="project" value="InterPro"/>
</dbReference>
<evidence type="ECO:0008006" key="10">
    <source>
        <dbReference type="Google" id="ProtNLM"/>
    </source>
</evidence>
<evidence type="ECO:0000256" key="5">
    <source>
        <dbReference type="ARBA" id="ARBA00023136"/>
    </source>
</evidence>
<evidence type="ECO:0000256" key="4">
    <source>
        <dbReference type="ARBA" id="ARBA00022989"/>
    </source>
</evidence>
<evidence type="ECO:0000313" key="8">
    <source>
        <dbReference type="EMBL" id="OOO06220.1"/>
    </source>
</evidence>
<comment type="caution">
    <text evidence="8">The sequence shown here is derived from an EMBL/GenBank/DDBJ whole genome shotgun (WGS) entry which is preliminary data.</text>
</comment>
<accession>A0A1S9DAW2</accession>
<dbReference type="EMBL" id="MKZY01000008">
    <property type="protein sequence ID" value="OOO06220.1"/>
    <property type="molecule type" value="Genomic_DNA"/>
</dbReference>
<feature type="transmembrane region" description="Helical" evidence="7">
    <location>
        <begin position="51"/>
        <end position="72"/>
    </location>
</feature>
<evidence type="ECO:0000256" key="2">
    <source>
        <dbReference type="ARBA" id="ARBA00022448"/>
    </source>
</evidence>
<evidence type="ECO:0000256" key="7">
    <source>
        <dbReference type="SAM" id="Phobius"/>
    </source>
</evidence>
<dbReference type="InterPro" id="IPR002293">
    <property type="entry name" value="AA/rel_permease1"/>
</dbReference>
<gene>
    <name evidence="8" type="ORF">OAory_01018810</name>
</gene>
<feature type="region of interest" description="Disordered" evidence="6">
    <location>
        <begin position="1"/>
        <end position="26"/>
    </location>
</feature>
<sequence length="509" mass="55327">MEPSQAVDQSPYARPSFKDMEGKPKHSIKTAEEDSIQIVNSDAPLHTWGALGMNFTITAAPISIGSFLALAIGLGGSPFFFYGFLFTGLGQLILCLAAAEIASSRPHPVGQPYRVVCLGPQKYNRLAGYILGWLTNGAWLLIYNTTVLYTSEILMAVVEVSIHQYSSHSKPWHHFLVYVGVCINALVVNLPKVMDWSLSASLVFINGAALFVLITLPVRANPKQSATAVFVSVANNSGWGSAAVVFFLNVLPGLASLGTCDAATHMSEELELPTRDVPWVMVGSALLSYLVAIPTMTIFLFCIVNPEAMFSPVGGQPLIQLVSDGHASRMLTAIPSALIVVGFAIGSWEALISWSRLYWSFSRTNGFPFSNFTERTTDGVPVNALILGTALTIVIGAIQLGSTTALNAVLGGASLCSGFSWIIVLSCRVWRGNDALDPQRWLNLGKWGRSLSGFGILWNMWMITWASFPLLLPVTLSSMNWSSLVTVGVVVISFVYYILFYRYRSDEME</sequence>
<feature type="transmembrane region" description="Helical" evidence="7">
    <location>
        <begin position="379"/>
        <end position="398"/>
    </location>
</feature>
<keyword evidence="2" id="KW-0813">Transport</keyword>
<feature type="transmembrane region" description="Helical" evidence="7">
    <location>
        <begin position="79"/>
        <end position="99"/>
    </location>
</feature>
<feature type="transmembrane region" description="Helical" evidence="7">
    <location>
        <begin position="405"/>
        <end position="431"/>
    </location>
</feature>
<keyword evidence="3 7" id="KW-0812">Transmembrane</keyword>
<keyword evidence="4 7" id="KW-1133">Transmembrane helix</keyword>
<dbReference type="Proteomes" id="UP000190312">
    <property type="component" value="Unassembled WGS sequence"/>
</dbReference>
<dbReference type="eggNOG" id="KOG1289">
    <property type="taxonomic scope" value="Eukaryota"/>
</dbReference>
<feature type="transmembrane region" description="Helical" evidence="7">
    <location>
        <begin position="196"/>
        <end position="216"/>
    </location>
</feature>
<protein>
    <recommendedName>
        <fullName evidence="10">Amino acid transporter</fullName>
    </recommendedName>
</protein>
<dbReference type="Pfam" id="PF13520">
    <property type="entry name" value="AA_permease_2"/>
    <property type="match status" value="1"/>
</dbReference>
<feature type="transmembrane region" description="Helical" evidence="7">
    <location>
        <begin position="484"/>
        <end position="503"/>
    </location>
</feature>
<dbReference type="VEuPathDB" id="FungiDB:AO090701000521"/>
<dbReference type="Gene3D" id="1.20.1740.10">
    <property type="entry name" value="Amino acid/polyamine transporter I"/>
    <property type="match status" value="1"/>
</dbReference>
<dbReference type="OrthoDB" id="2417308at2759"/>
<evidence type="ECO:0000256" key="6">
    <source>
        <dbReference type="SAM" id="MobiDB-lite"/>
    </source>
</evidence>
<name>A0A1S9DAW2_ASPOZ</name>
<feature type="transmembrane region" description="Helical" evidence="7">
    <location>
        <begin position="337"/>
        <end position="359"/>
    </location>
</feature>
<dbReference type="PANTHER" id="PTHR45649:SF16">
    <property type="entry name" value="7-KETO 8-AMINOPELARGONIC ACID TRANSPORTER"/>
    <property type="match status" value="1"/>
</dbReference>
<dbReference type="PIRSF" id="PIRSF006060">
    <property type="entry name" value="AA_transporter"/>
    <property type="match status" value="1"/>
</dbReference>
<organism evidence="8 9">
    <name type="scientific">Aspergillus oryzae</name>
    <name type="common">Yellow koji mold</name>
    <dbReference type="NCBI Taxonomy" id="5062"/>
    <lineage>
        <taxon>Eukaryota</taxon>
        <taxon>Fungi</taxon>
        <taxon>Dikarya</taxon>
        <taxon>Ascomycota</taxon>
        <taxon>Pezizomycotina</taxon>
        <taxon>Eurotiomycetes</taxon>
        <taxon>Eurotiomycetidae</taxon>
        <taxon>Eurotiales</taxon>
        <taxon>Aspergillaceae</taxon>
        <taxon>Aspergillus</taxon>
        <taxon>Aspergillus subgen. Circumdati</taxon>
    </lineage>
</organism>
<feature type="transmembrane region" description="Helical" evidence="7">
    <location>
        <begin position="279"/>
        <end position="304"/>
    </location>
</feature>
<keyword evidence="5 7" id="KW-0472">Membrane</keyword>
<dbReference type="GO" id="GO:0016020">
    <property type="term" value="C:membrane"/>
    <property type="evidence" value="ECO:0007669"/>
    <property type="project" value="UniProtKB-SubCell"/>
</dbReference>
<evidence type="ECO:0000256" key="3">
    <source>
        <dbReference type="ARBA" id="ARBA00022692"/>
    </source>
</evidence>
<feature type="transmembrane region" description="Helical" evidence="7">
    <location>
        <begin position="451"/>
        <end position="472"/>
    </location>
</feature>
<feature type="compositionally biased region" description="Basic and acidic residues" evidence="6">
    <location>
        <begin position="16"/>
        <end position="26"/>
    </location>
</feature>
<evidence type="ECO:0000256" key="1">
    <source>
        <dbReference type="ARBA" id="ARBA00004141"/>
    </source>
</evidence>
<evidence type="ECO:0000313" key="9">
    <source>
        <dbReference type="Proteomes" id="UP000190312"/>
    </source>
</evidence>
<reference evidence="8 9" key="1">
    <citation type="submission" date="2016-10" db="EMBL/GenBank/DDBJ databases">
        <title>Genome sequencing of Aspergillus oryzae BCC7051.</title>
        <authorList>
            <person name="Thammarongtham C."/>
            <person name="Vorapreeda T."/>
            <person name="Nookaew I."/>
            <person name="Srisuk T."/>
            <person name="Land M."/>
            <person name="Jeennor S."/>
            <person name="Laoteng K."/>
        </authorList>
    </citation>
    <scope>NUCLEOTIDE SEQUENCE [LARGE SCALE GENOMIC DNA]</scope>
    <source>
        <strain evidence="8 9">BCC7051</strain>
    </source>
</reference>
<comment type="subcellular location">
    <subcellularLocation>
        <location evidence="1">Membrane</location>
        <topology evidence="1">Multi-pass membrane protein</topology>
    </subcellularLocation>
</comment>
<feature type="transmembrane region" description="Helical" evidence="7">
    <location>
        <begin position="172"/>
        <end position="190"/>
    </location>
</feature>
<dbReference type="PANTHER" id="PTHR45649">
    <property type="entry name" value="AMINO-ACID PERMEASE BAT1"/>
    <property type="match status" value="1"/>
</dbReference>
<feature type="transmembrane region" description="Helical" evidence="7">
    <location>
        <begin position="138"/>
        <end position="160"/>
    </location>
</feature>